<dbReference type="InterPro" id="IPR027065">
    <property type="entry name" value="Lon_Prtase"/>
</dbReference>
<keyword evidence="2" id="KW-0175">Coiled coil</keyword>
<dbReference type="PANTHER" id="PTHR10046">
    <property type="entry name" value="ATP DEPENDENT LON PROTEASE FAMILY MEMBER"/>
    <property type="match status" value="1"/>
</dbReference>
<dbReference type="EMBL" id="MLJW01000086">
    <property type="protein sequence ID" value="OIR01245.1"/>
    <property type="molecule type" value="Genomic_DNA"/>
</dbReference>
<feature type="domain" description="Lon proteolytic" evidence="3">
    <location>
        <begin position="582"/>
        <end position="777"/>
    </location>
</feature>
<dbReference type="InterPro" id="IPR046844">
    <property type="entry name" value="Lon-like_helical"/>
</dbReference>
<comment type="caution">
    <text evidence="4">The sequence shown here is derived from an EMBL/GenBank/DDBJ whole genome shotgun (WGS) entry which is preliminary data.</text>
</comment>
<dbReference type="Pfam" id="PF20437">
    <property type="entry name" value="LonC_helical"/>
    <property type="match status" value="1"/>
</dbReference>
<dbReference type="InterPro" id="IPR027417">
    <property type="entry name" value="P-loop_NTPase"/>
</dbReference>
<accession>A0A1J5SAM9</accession>
<dbReference type="AlphaFoldDB" id="A0A1J5SAM9"/>
<dbReference type="PRINTS" id="PR00830">
    <property type="entry name" value="ENDOLAPTASE"/>
</dbReference>
<feature type="coiled-coil region" evidence="2">
    <location>
        <begin position="221"/>
        <end position="248"/>
    </location>
</feature>
<dbReference type="Gene3D" id="3.40.50.300">
    <property type="entry name" value="P-loop containing nucleotide triphosphate hydrolases"/>
    <property type="match status" value="2"/>
</dbReference>
<name>A0A1J5SAM9_9ZZZZ</name>
<dbReference type="InterPro" id="IPR014721">
    <property type="entry name" value="Ribsml_uS5_D2-typ_fold_subgr"/>
</dbReference>
<protein>
    <recommendedName>
        <fullName evidence="3">Lon proteolytic domain-containing protein</fullName>
    </recommendedName>
</protein>
<dbReference type="GO" id="GO:0004176">
    <property type="term" value="F:ATP-dependent peptidase activity"/>
    <property type="evidence" value="ECO:0007669"/>
    <property type="project" value="InterPro"/>
</dbReference>
<dbReference type="SUPFAM" id="SSF54211">
    <property type="entry name" value="Ribosomal protein S5 domain 2-like"/>
    <property type="match status" value="1"/>
</dbReference>
<dbReference type="Pfam" id="PF13654">
    <property type="entry name" value="AAA_32"/>
    <property type="match status" value="1"/>
</dbReference>
<dbReference type="GO" id="GO:0006508">
    <property type="term" value="P:proteolysis"/>
    <property type="evidence" value="ECO:0007669"/>
    <property type="project" value="UniProtKB-KW"/>
</dbReference>
<dbReference type="InterPro" id="IPR046843">
    <property type="entry name" value="LonB_AAA-LID"/>
</dbReference>
<dbReference type="SUPFAM" id="SSF52540">
    <property type="entry name" value="P-loop containing nucleoside triphosphate hydrolases"/>
    <property type="match status" value="1"/>
</dbReference>
<evidence type="ECO:0000259" key="3">
    <source>
        <dbReference type="PROSITE" id="PS51786"/>
    </source>
</evidence>
<dbReference type="InterPro" id="IPR008269">
    <property type="entry name" value="Lon_proteolytic"/>
</dbReference>
<evidence type="ECO:0000256" key="2">
    <source>
        <dbReference type="SAM" id="Coils"/>
    </source>
</evidence>
<dbReference type="GO" id="GO:0030163">
    <property type="term" value="P:protein catabolic process"/>
    <property type="evidence" value="ECO:0007669"/>
    <property type="project" value="InterPro"/>
</dbReference>
<dbReference type="Gene3D" id="1.10.8.60">
    <property type="match status" value="1"/>
</dbReference>
<dbReference type="GO" id="GO:0004252">
    <property type="term" value="F:serine-type endopeptidase activity"/>
    <property type="evidence" value="ECO:0007669"/>
    <property type="project" value="InterPro"/>
</dbReference>
<dbReference type="PROSITE" id="PS51786">
    <property type="entry name" value="LON_PROTEOLYTIC"/>
    <property type="match status" value="1"/>
</dbReference>
<dbReference type="InterPro" id="IPR020568">
    <property type="entry name" value="Ribosomal_Su5_D2-typ_SF"/>
</dbReference>
<proteinExistence type="predicted"/>
<keyword evidence="1" id="KW-0378">Hydrolase</keyword>
<dbReference type="InterPro" id="IPR041699">
    <property type="entry name" value="AAA_32"/>
</dbReference>
<sequence>MILVCLVHIERGKLAMQKNANSPFSLQPQQLYQSCDLDQFTFQTTDDLDDLTGIIGQMRAMDAVRFGTGIRHDGYNLFVLGPSGTGKNSMVRRFLEQKAGGESKPDDWCYINNFAQHHQPLMLRLPSGRGEELRSRMEQLVEYLRTAIPALFEGDEYRAKAGVIQEEFSKRQEQAFNELGEAAEKQQIALLRTPEGFAFAPMRDHEVIPPDEYEKLPEDERTQVETAITGLQEKLEKIMRQMPQWRKERHERVKQLDRETTLSAVDHLVNEIKESYAELPEVMNYLDQVRQVMVDNADDFRKQEESATVGGMTMVTHQTFHQYKVNVLVSNGKQPGAPIVSEDNPSYANLVGRVEHVSQFGALVTDFTLIKPGALHRANGGYLLLDIRKVLSQPFAWEGLKRALQSKEIRIESLGQMYSLVSTVSLEPQPIPLDTKVILFGDRMFYYLLQEYDTEFGELFKVAADFEERIERNADTHQLYAQLIATLARKEELLPFDRNAVSRVIEHSARLVGDAERLTMHMRSVADLLREADYYSREAGCKVVEATNVQCAIDAQIRRQDRLRDRLYEAILRDTLVIDTQGAVTGQINALSVISLGDFSFAQPTRITATTRLGDGEMVNIEREVKLSGAIHSKGVLILSSFFASRYAKNQPMAFSASLVFEQSYGMVDGDSASLAELCVLLSNLATAPIRQSLAITGSVNQLGLAQAIGAVNEKIEGFFDICVARGLTGDQGVVIPAANIKHLMLRRDVIAAVDAGRFNIYAVESVDQAVSLLTGLPAGEANAKGVYPAGSINRKVADRLVELTEIRMSFARRMGKKPEAKKKRIDQV</sequence>
<dbReference type="Gene3D" id="3.30.230.10">
    <property type="match status" value="1"/>
</dbReference>
<keyword evidence="1" id="KW-0645">Protease</keyword>
<evidence type="ECO:0000313" key="4">
    <source>
        <dbReference type="EMBL" id="OIR01245.1"/>
    </source>
</evidence>
<reference evidence="4" key="1">
    <citation type="submission" date="2016-10" db="EMBL/GenBank/DDBJ databases">
        <title>Sequence of Gallionella enrichment culture.</title>
        <authorList>
            <person name="Poehlein A."/>
            <person name="Muehling M."/>
            <person name="Daniel R."/>
        </authorList>
    </citation>
    <scope>NUCLEOTIDE SEQUENCE</scope>
</reference>
<organism evidence="4">
    <name type="scientific">mine drainage metagenome</name>
    <dbReference type="NCBI Taxonomy" id="410659"/>
    <lineage>
        <taxon>unclassified sequences</taxon>
        <taxon>metagenomes</taxon>
        <taxon>ecological metagenomes</taxon>
    </lineage>
</organism>
<gene>
    <name evidence="4" type="ORF">GALL_167170</name>
</gene>
<dbReference type="GO" id="GO:0005524">
    <property type="term" value="F:ATP binding"/>
    <property type="evidence" value="ECO:0007669"/>
    <property type="project" value="InterPro"/>
</dbReference>
<evidence type="ECO:0000256" key="1">
    <source>
        <dbReference type="ARBA" id="ARBA00022670"/>
    </source>
</evidence>
<dbReference type="Pfam" id="PF20436">
    <property type="entry name" value="LonB_AAA-LID"/>
    <property type="match status" value="1"/>
</dbReference>